<dbReference type="GO" id="GO:0010427">
    <property type="term" value="F:abscisic acid binding"/>
    <property type="evidence" value="ECO:0007669"/>
    <property type="project" value="TreeGrafter"/>
</dbReference>
<comment type="caution">
    <text evidence="4">The sequence shown here is derived from an EMBL/GenBank/DDBJ whole genome shotgun (WGS) entry which is preliminary data.</text>
</comment>
<proteinExistence type="inferred from homology"/>
<dbReference type="InterPro" id="IPR023393">
    <property type="entry name" value="START-like_dom_sf"/>
</dbReference>
<organism evidence="4 5">
    <name type="scientific">Citrus x changshan-huyou</name>
    <dbReference type="NCBI Taxonomy" id="2935761"/>
    <lineage>
        <taxon>Eukaryota</taxon>
        <taxon>Viridiplantae</taxon>
        <taxon>Streptophyta</taxon>
        <taxon>Embryophyta</taxon>
        <taxon>Tracheophyta</taxon>
        <taxon>Spermatophyta</taxon>
        <taxon>Magnoliopsida</taxon>
        <taxon>eudicotyledons</taxon>
        <taxon>Gunneridae</taxon>
        <taxon>Pentapetalae</taxon>
        <taxon>rosids</taxon>
        <taxon>malvids</taxon>
        <taxon>Sapindales</taxon>
        <taxon>Rutaceae</taxon>
        <taxon>Aurantioideae</taxon>
        <taxon>Citrus</taxon>
    </lineage>
</organism>
<dbReference type="GO" id="GO:0006952">
    <property type="term" value="P:defense response"/>
    <property type="evidence" value="ECO:0007669"/>
    <property type="project" value="InterPro"/>
</dbReference>
<dbReference type="InterPro" id="IPR000916">
    <property type="entry name" value="Bet_v_I/MLP"/>
</dbReference>
<keyword evidence="2" id="KW-0017">Alkaloid metabolism</keyword>
<reference evidence="4 5" key="1">
    <citation type="submission" date="2024-05" db="EMBL/GenBank/DDBJ databases">
        <title>Haplotype-resolved chromosome-level genome assembly of Huyou (Citrus changshanensis).</title>
        <authorList>
            <person name="Miao C."/>
            <person name="Chen W."/>
            <person name="Wu Y."/>
            <person name="Wang L."/>
            <person name="Zhao S."/>
            <person name="Grierson D."/>
            <person name="Xu C."/>
            <person name="Chen K."/>
        </authorList>
    </citation>
    <scope>NUCLEOTIDE SEQUENCE [LARGE SCALE GENOMIC DNA]</scope>
    <source>
        <strain evidence="4">01-14</strain>
        <tissue evidence="4">Leaf</tissue>
    </source>
</reference>
<dbReference type="PANTHER" id="PTHR31213">
    <property type="entry name" value="OS08G0374000 PROTEIN-RELATED"/>
    <property type="match status" value="1"/>
</dbReference>
<keyword evidence="5" id="KW-1185">Reference proteome</keyword>
<protein>
    <recommendedName>
        <fullName evidence="3">Bet v I/Major latex protein domain-containing protein</fullName>
    </recommendedName>
</protein>
<dbReference type="GO" id="GO:0009820">
    <property type="term" value="P:alkaloid metabolic process"/>
    <property type="evidence" value="ECO:0007669"/>
    <property type="project" value="UniProtKB-KW"/>
</dbReference>
<comment type="similarity">
    <text evidence="1">Belongs to the BetVI family.</text>
</comment>
<feature type="domain" description="Bet v I/Major latex protein" evidence="3">
    <location>
        <begin position="2"/>
        <end position="153"/>
    </location>
</feature>
<dbReference type="GO" id="GO:0004864">
    <property type="term" value="F:protein phosphatase inhibitor activity"/>
    <property type="evidence" value="ECO:0007669"/>
    <property type="project" value="TreeGrafter"/>
</dbReference>
<evidence type="ECO:0000313" key="4">
    <source>
        <dbReference type="EMBL" id="KAK9201129.1"/>
    </source>
</evidence>
<dbReference type="GO" id="GO:0009738">
    <property type="term" value="P:abscisic acid-activated signaling pathway"/>
    <property type="evidence" value="ECO:0007669"/>
    <property type="project" value="TreeGrafter"/>
</dbReference>
<dbReference type="SUPFAM" id="SSF55961">
    <property type="entry name" value="Bet v1-like"/>
    <property type="match status" value="1"/>
</dbReference>
<dbReference type="GO" id="GO:0005737">
    <property type="term" value="C:cytoplasm"/>
    <property type="evidence" value="ECO:0007669"/>
    <property type="project" value="TreeGrafter"/>
</dbReference>
<evidence type="ECO:0000256" key="1">
    <source>
        <dbReference type="ARBA" id="ARBA00009744"/>
    </source>
</evidence>
<dbReference type="PANTHER" id="PTHR31213:SF19">
    <property type="entry name" value="BET V I_MAJOR LATEX PROTEIN DOMAIN-CONTAINING PROTEIN"/>
    <property type="match status" value="1"/>
</dbReference>
<dbReference type="AlphaFoldDB" id="A0AAP0M985"/>
<sequence>MKGQMVVETTVKVAAEEFWDAYRDIKRVRILHEILGEMVGEPRVEHGDGGVGTIVNIANPQEASWGKSDTKELYRMIDDEKRIIEVEVIEGGLKDLGFDYLLIRAEIIEKDPQTTIVRSTVDYEIDDKLAHKVSLVKMEYFQTAIEAIAQYLNTERRANA</sequence>
<dbReference type="Gene3D" id="3.30.530.20">
    <property type="match status" value="1"/>
</dbReference>
<evidence type="ECO:0000313" key="5">
    <source>
        <dbReference type="Proteomes" id="UP001428341"/>
    </source>
</evidence>
<name>A0AAP0M985_9ROSI</name>
<gene>
    <name evidence="4" type="ORF">WN944_016330</name>
</gene>
<dbReference type="GO" id="GO:0038023">
    <property type="term" value="F:signaling receptor activity"/>
    <property type="evidence" value="ECO:0007669"/>
    <property type="project" value="TreeGrafter"/>
</dbReference>
<evidence type="ECO:0000259" key="3">
    <source>
        <dbReference type="Pfam" id="PF00407"/>
    </source>
</evidence>
<dbReference type="InterPro" id="IPR050279">
    <property type="entry name" value="Plant_def-hormone_signal"/>
</dbReference>
<evidence type="ECO:0000256" key="2">
    <source>
        <dbReference type="ARBA" id="ARBA00022589"/>
    </source>
</evidence>
<dbReference type="GO" id="GO:0005634">
    <property type="term" value="C:nucleus"/>
    <property type="evidence" value="ECO:0007669"/>
    <property type="project" value="TreeGrafter"/>
</dbReference>
<dbReference type="EMBL" id="JBCGBO010000005">
    <property type="protein sequence ID" value="KAK9201129.1"/>
    <property type="molecule type" value="Genomic_DNA"/>
</dbReference>
<dbReference type="Pfam" id="PF00407">
    <property type="entry name" value="Bet_v_1"/>
    <property type="match status" value="1"/>
</dbReference>
<dbReference type="Proteomes" id="UP001428341">
    <property type="component" value="Unassembled WGS sequence"/>
</dbReference>
<accession>A0AAP0M985</accession>